<sequence>MLWPTCLRHENGSVRPVRYHTLTEYRHEVSASAVPFYSSVLKLETSRHCSVNKAFVWLMRCRFNWTSGEAYGGRPPGLRVTAPIVLLNSTGVILLRLGSGIIRREVLK</sequence>
<name>A0A4C2A6Q6_EUMVA</name>
<dbReference type="Proteomes" id="UP000299102">
    <property type="component" value="Unassembled WGS sequence"/>
</dbReference>
<accession>A0A4C2A6Q6</accession>
<dbReference type="EMBL" id="BGZK01002694">
    <property type="protein sequence ID" value="GBP95870.1"/>
    <property type="molecule type" value="Genomic_DNA"/>
</dbReference>
<evidence type="ECO:0000313" key="2">
    <source>
        <dbReference type="Proteomes" id="UP000299102"/>
    </source>
</evidence>
<dbReference type="AlphaFoldDB" id="A0A4C2A6Q6"/>
<reference evidence="1 2" key="1">
    <citation type="journal article" date="2019" name="Commun. Biol.">
        <title>The bagworm genome reveals a unique fibroin gene that provides high tensile strength.</title>
        <authorList>
            <person name="Kono N."/>
            <person name="Nakamura H."/>
            <person name="Ohtoshi R."/>
            <person name="Tomita M."/>
            <person name="Numata K."/>
            <person name="Arakawa K."/>
        </authorList>
    </citation>
    <scope>NUCLEOTIDE SEQUENCE [LARGE SCALE GENOMIC DNA]</scope>
</reference>
<organism evidence="1 2">
    <name type="scientific">Eumeta variegata</name>
    <name type="common">Bagworm moth</name>
    <name type="synonym">Eumeta japonica</name>
    <dbReference type="NCBI Taxonomy" id="151549"/>
    <lineage>
        <taxon>Eukaryota</taxon>
        <taxon>Metazoa</taxon>
        <taxon>Ecdysozoa</taxon>
        <taxon>Arthropoda</taxon>
        <taxon>Hexapoda</taxon>
        <taxon>Insecta</taxon>
        <taxon>Pterygota</taxon>
        <taxon>Neoptera</taxon>
        <taxon>Endopterygota</taxon>
        <taxon>Lepidoptera</taxon>
        <taxon>Glossata</taxon>
        <taxon>Ditrysia</taxon>
        <taxon>Tineoidea</taxon>
        <taxon>Psychidae</taxon>
        <taxon>Oiketicinae</taxon>
        <taxon>Eumeta</taxon>
    </lineage>
</organism>
<gene>
    <name evidence="1" type="ORF">EVAR_99911_1</name>
</gene>
<evidence type="ECO:0000313" key="1">
    <source>
        <dbReference type="EMBL" id="GBP95870.1"/>
    </source>
</evidence>
<proteinExistence type="predicted"/>
<protein>
    <submittedName>
        <fullName evidence="1">Uncharacterized protein</fullName>
    </submittedName>
</protein>
<keyword evidence="2" id="KW-1185">Reference proteome</keyword>
<comment type="caution">
    <text evidence="1">The sequence shown here is derived from an EMBL/GenBank/DDBJ whole genome shotgun (WGS) entry which is preliminary data.</text>
</comment>